<accession>A0A8J6ZQJ8</accession>
<dbReference type="RefSeq" id="WP_193912684.1">
    <property type="nucleotide sequence ID" value="NZ_JADEXS020000003.1"/>
</dbReference>
<dbReference type="Proteomes" id="UP000622533">
    <property type="component" value="Unassembled WGS sequence"/>
</dbReference>
<dbReference type="EMBL" id="JADEXS010000001">
    <property type="protein sequence ID" value="MBE9020935.1"/>
    <property type="molecule type" value="Genomic_DNA"/>
</dbReference>
<evidence type="ECO:0000313" key="1">
    <source>
        <dbReference type="EMBL" id="MBE9020935.1"/>
    </source>
</evidence>
<keyword evidence="2" id="KW-1185">Reference proteome</keyword>
<sequence length="225" mass="25328">MNKRKIFTALVSIGVGLCLGACQSERDKVAQAENDLKQAYAAASDDEQSQKDKEVQEQIRQYVEETPNLYRITWKVCGDYRSRKRDGVRCSETKIPKTKGYVDPVYVWAANGVQFVNKQHFVNSYWATGLFVKSKGCLNSGKPEQEQFYNVKNFTRDKTNAVPTAANVKIEALSKQEKQTVVEQAFKDAEVENYALTNFGVSATTGLIPTGKTCLTLEEWKKTQS</sequence>
<comment type="caution">
    <text evidence="1">The sequence shown here is derived from an EMBL/GenBank/DDBJ whole genome shotgun (WGS) entry which is preliminary data.</text>
</comment>
<reference evidence="1" key="1">
    <citation type="submission" date="2020-10" db="EMBL/GenBank/DDBJ databases">
        <authorList>
            <person name="Castelo-Branco R."/>
            <person name="Eusebio N."/>
            <person name="Adriana R."/>
            <person name="Vieira A."/>
            <person name="Brugerolle De Fraissinette N."/>
            <person name="Rezende De Castro R."/>
            <person name="Schneider M.P."/>
            <person name="Vasconcelos V."/>
            <person name="Leao P.N."/>
        </authorList>
    </citation>
    <scope>NUCLEOTIDE SEQUENCE</scope>
    <source>
        <strain evidence="1">LEGE 12446</strain>
    </source>
</reference>
<organism evidence="1 2">
    <name type="scientific">Desmonostoc muscorum LEGE 12446</name>
    <dbReference type="NCBI Taxonomy" id="1828758"/>
    <lineage>
        <taxon>Bacteria</taxon>
        <taxon>Bacillati</taxon>
        <taxon>Cyanobacteriota</taxon>
        <taxon>Cyanophyceae</taxon>
        <taxon>Nostocales</taxon>
        <taxon>Nostocaceae</taxon>
        <taxon>Desmonostoc</taxon>
    </lineage>
</organism>
<name>A0A8J6ZQJ8_DESMC</name>
<evidence type="ECO:0000313" key="2">
    <source>
        <dbReference type="Proteomes" id="UP000622533"/>
    </source>
</evidence>
<proteinExistence type="predicted"/>
<protein>
    <submittedName>
        <fullName evidence="1">Uncharacterized protein</fullName>
    </submittedName>
</protein>
<dbReference type="AlphaFoldDB" id="A0A8J6ZQJ8"/>
<gene>
    <name evidence="1" type="ORF">IQ276_00205</name>
</gene>